<evidence type="ECO:0000256" key="2">
    <source>
        <dbReference type="SAM" id="MobiDB-lite"/>
    </source>
</evidence>
<feature type="compositionally biased region" description="Basic and acidic residues" evidence="2">
    <location>
        <begin position="254"/>
        <end position="271"/>
    </location>
</feature>
<dbReference type="Proteomes" id="UP000085678">
    <property type="component" value="Unplaced"/>
</dbReference>
<protein>
    <submittedName>
        <fullName evidence="4">Golgin subfamily A member 6-like protein 6</fullName>
    </submittedName>
</protein>
<proteinExistence type="predicted"/>
<reference evidence="4" key="2">
    <citation type="submission" date="2025-08" db="UniProtKB">
        <authorList>
            <consortium name="RefSeq"/>
        </authorList>
    </citation>
    <scope>IDENTIFICATION</scope>
</reference>
<evidence type="ECO:0000313" key="3">
    <source>
        <dbReference type="Proteomes" id="UP000085678"/>
    </source>
</evidence>
<name>A0A1S3IPA4_LINAN</name>
<feature type="region of interest" description="Disordered" evidence="2">
    <location>
        <begin position="291"/>
        <end position="329"/>
    </location>
</feature>
<feature type="coiled-coil region" evidence="1">
    <location>
        <begin position="62"/>
        <end position="96"/>
    </location>
</feature>
<keyword evidence="3" id="KW-1185">Reference proteome</keyword>
<dbReference type="GeneID" id="106166140"/>
<accession>A0A1S3IPA4</accession>
<organism evidence="3 4">
    <name type="scientific">Lingula anatina</name>
    <name type="common">Brachiopod</name>
    <name type="synonym">Lingula unguis</name>
    <dbReference type="NCBI Taxonomy" id="7574"/>
    <lineage>
        <taxon>Eukaryota</taxon>
        <taxon>Metazoa</taxon>
        <taxon>Spiralia</taxon>
        <taxon>Lophotrochozoa</taxon>
        <taxon>Brachiopoda</taxon>
        <taxon>Linguliformea</taxon>
        <taxon>Lingulata</taxon>
        <taxon>Lingulida</taxon>
        <taxon>Linguloidea</taxon>
        <taxon>Lingulidae</taxon>
        <taxon>Lingula</taxon>
    </lineage>
</organism>
<reference evidence="4" key="1">
    <citation type="journal article" date="2015" name="Nat. Commun.">
        <title>The Lingula genome provides insights into brachiopod evolution and the origin of phosphate biomineralization.</title>
        <authorList>
            <person name="Luo Y.J."/>
            <person name="Takeuchi T."/>
            <person name="Koyanagi R."/>
            <person name="Yamada L."/>
            <person name="Kanda M."/>
            <person name="Khalturina M."/>
            <person name="Fujie M."/>
            <person name="Yamasaki S.I."/>
            <person name="Endo K."/>
            <person name="Satoh N."/>
        </authorList>
    </citation>
    <scope>NUCLEOTIDE SEQUENCE</scope>
</reference>
<evidence type="ECO:0000256" key="1">
    <source>
        <dbReference type="SAM" id="Coils"/>
    </source>
</evidence>
<dbReference type="InParanoid" id="A0A1S3IPA4"/>
<sequence length="329" mass="38727">MAEARHPCPETVVKTTVSTTEMDNSEEISDGWLYGPREMLHGVQGRTGSPTGVPKSESFLKRQEFKERAKAQRKDKEKMKEKINQLEEELRILKTQIGPTKEIEFSHAPYVGKAVQIKLQVDALVNDFTDREQCHLKKIDDQKDLIRLKNETICDLQQELLNLKKELTVVEKKNQNEISELKNQHSELLNNFAKEKEGQIKDVHAKIKSMQKEYILDGCARSELTGIKRQNQQLSGQIERLSAEHGKLLSNNSELEKTKEDERRRFDEDRERWEKEKRELTEELWKMRMEKETPRYPLVTRQRRNLSKLSVYQQDGTDARKRKRQRNDD</sequence>
<dbReference type="RefSeq" id="XP_013400042.1">
    <property type="nucleotide sequence ID" value="XM_013544588.1"/>
</dbReference>
<evidence type="ECO:0000313" key="4">
    <source>
        <dbReference type="RefSeq" id="XP_013400042.1"/>
    </source>
</evidence>
<dbReference type="KEGG" id="lak:106166140"/>
<dbReference type="AlphaFoldDB" id="A0A1S3IPA4"/>
<feature type="region of interest" description="Disordered" evidence="2">
    <location>
        <begin position="249"/>
        <end position="271"/>
    </location>
</feature>
<gene>
    <name evidence="4" type="primary">LOC106166140</name>
</gene>
<feature type="compositionally biased region" description="Polar residues" evidence="2">
    <location>
        <begin position="307"/>
        <end position="316"/>
    </location>
</feature>
<keyword evidence="1" id="KW-0175">Coiled coil</keyword>
<feature type="compositionally biased region" description="Basic residues" evidence="2">
    <location>
        <begin position="320"/>
        <end position="329"/>
    </location>
</feature>